<feature type="compositionally biased region" description="Gly residues" evidence="1">
    <location>
        <begin position="98"/>
        <end position="124"/>
    </location>
</feature>
<feature type="compositionally biased region" description="Basic and acidic residues" evidence="1">
    <location>
        <begin position="172"/>
        <end position="200"/>
    </location>
</feature>
<dbReference type="InterPro" id="IPR001304">
    <property type="entry name" value="C-type_lectin-like"/>
</dbReference>
<dbReference type="InterPro" id="IPR026870">
    <property type="entry name" value="Zinc_ribbon_dom"/>
</dbReference>
<evidence type="ECO:0000256" key="2">
    <source>
        <dbReference type="SAM" id="Phobius"/>
    </source>
</evidence>
<dbReference type="SMART" id="SM00034">
    <property type="entry name" value="CLECT"/>
    <property type="match status" value="1"/>
</dbReference>
<dbReference type="Pfam" id="PF00059">
    <property type="entry name" value="Lectin_C"/>
    <property type="match status" value="1"/>
</dbReference>
<feature type="domain" description="C-type lectin" evidence="3">
    <location>
        <begin position="250"/>
        <end position="357"/>
    </location>
</feature>
<dbReference type="SUPFAM" id="SSF56436">
    <property type="entry name" value="C-type lectin-like"/>
    <property type="match status" value="1"/>
</dbReference>
<dbReference type="CDD" id="cd00037">
    <property type="entry name" value="CLECT"/>
    <property type="match status" value="1"/>
</dbReference>
<evidence type="ECO:0000313" key="5">
    <source>
        <dbReference type="Proteomes" id="UP000245412"/>
    </source>
</evidence>
<keyword evidence="2" id="KW-1133">Transmembrane helix</keyword>
<sequence>MFCKKCGTKIEEGGKFCPNCGEPVQTPVRGPGYAQNGGQMNIPEDRPGGQANTPEGRPGGRVNAPGNRPGGQAYRGPQGDRPYNGPSGGPYGNVPPVYGGGRPGGNAGGSPGGRQQGGPSGKGPGKNTGLVIVLSILIVLLIVSIAAGIFLIVKNQNESAPAEKQISGQLESDGKQSEKETESRGQTESVKQQETKKQAQTEKPAQAQTQAVKPPQSETQQTDQQKQPETQKQTEAQKQTETAAQTETEKTVRSYTLVKGDYTWSEALKYCQEHGGYLASVTSEEEQKMAEAEIAKDPTVKVVWLGAENLSTGGTFKWSNGDEFTYSKWAPGEPNNDQGLEHYLVMYYVDDEWVWNDAPDDVSQYYAGKIGFLMETEQPGN</sequence>
<evidence type="ECO:0000259" key="3">
    <source>
        <dbReference type="PROSITE" id="PS50041"/>
    </source>
</evidence>
<feature type="compositionally biased region" description="Low complexity" evidence="1">
    <location>
        <begin position="218"/>
        <end position="246"/>
    </location>
</feature>
<dbReference type="InterPro" id="IPR050111">
    <property type="entry name" value="C-type_lectin/snaclec_domain"/>
</dbReference>
<dbReference type="InterPro" id="IPR016186">
    <property type="entry name" value="C-type_lectin-like/link_sf"/>
</dbReference>
<keyword evidence="5" id="KW-1185">Reference proteome</keyword>
<dbReference type="Proteomes" id="UP000245412">
    <property type="component" value="Unassembled WGS sequence"/>
</dbReference>
<protein>
    <submittedName>
        <fullName evidence="4">Zinc ribbon protein</fullName>
    </submittedName>
</protein>
<feature type="region of interest" description="Disordered" evidence="1">
    <location>
        <begin position="160"/>
        <end position="251"/>
    </location>
</feature>
<reference evidence="4 5" key="1">
    <citation type="submission" date="2018-05" db="EMBL/GenBank/DDBJ databases">
        <authorList>
            <person name="Goeker M."/>
            <person name="Huntemann M."/>
            <person name="Clum A."/>
            <person name="Pillay M."/>
            <person name="Palaniappan K."/>
            <person name="Varghese N."/>
            <person name="Mikhailova N."/>
            <person name="Stamatis D."/>
            <person name="Reddy T."/>
            <person name="Daum C."/>
            <person name="Shapiro N."/>
            <person name="Ivanova N."/>
            <person name="Kyrpides N."/>
            <person name="Woyke T."/>
        </authorList>
    </citation>
    <scope>NUCLEOTIDE SEQUENCE [LARGE SCALE GENOMIC DNA]</scope>
    <source>
        <strain evidence="4 5">DSM 26524</strain>
    </source>
</reference>
<proteinExistence type="predicted"/>
<feature type="transmembrane region" description="Helical" evidence="2">
    <location>
        <begin position="130"/>
        <end position="153"/>
    </location>
</feature>
<dbReference type="Gene3D" id="3.10.100.10">
    <property type="entry name" value="Mannose-Binding Protein A, subunit A"/>
    <property type="match status" value="1"/>
</dbReference>
<dbReference type="Pfam" id="PF13240">
    <property type="entry name" value="Zn_Ribbon_1"/>
    <property type="match status" value="1"/>
</dbReference>
<evidence type="ECO:0000256" key="1">
    <source>
        <dbReference type="SAM" id="MobiDB-lite"/>
    </source>
</evidence>
<organism evidence="4 5">
    <name type="scientific">Murimonas intestini</name>
    <dbReference type="NCBI Taxonomy" id="1337051"/>
    <lineage>
        <taxon>Bacteria</taxon>
        <taxon>Bacillati</taxon>
        <taxon>Bacillota</taxon>
        <taxon>Clostridia</taxon>
        <taxon>Lachnospirales</taxon>
        <taxon>Lachnospiraceae</taxon>
        <taxon>Murimonas</taxon>
    </lineage>
</organism>
<dbReference type="RefSeq" id="WP_109747342.1">
    <property type="nucleotide sequence ID" value="NZ_JANKBI010000009.1"/>
</dbReference>
<dbReference type="AlphaFoldDB" id="A0AB73T1I8"/>
<dbReference type="PROSITE" id="PS50041">
    <property type="entry name" value="C_TYPE_LECTIN_2"/>
    <property type="match status" value="1"/>
</dbReference>
<keyword evidence="2" id="KW-0472">Membrane</keyword>
<name>A0AB73T1I8_9FIRM</name>
<accession>A0AB73T1I8</accession>
<feature type="region of interest" description="Disordered" evidence="1">
    <location>
        <begin position="18"/>
        <end position="124"/>
    </location>
</feature>
<evidence type="ECO:0000313" key="4">
    <source>
        <dbReference type="EMBL" id="PWJ73996.1"/>
    </source>
</evidence>
<dbReference type="PANTHER" id="PTHR22803">
    <property type="entry name" value="MANNOSE, PHOSPHOLIPASE, LECTIN RECEPTOR RELATED"/>
    <property type="match status" value="1"/>
</dbReference>
<dbReference type="EMBL" id="QGGY01000010">
    <property type="protein sequence ID" value="PWJ73996.1"/>
    <property type="molecule type" value="Genomic_DNA"/>
</dbReference>
<keyword evidence="2" id="KW-0812">Transmembrane</keyword>
<comment type="caution">
    <text evidence="4">The sequence shown here is derived from an EMBL/GenBank/DDBJ whole genome shotgun (WGS) entry which is preliminary data.</text>
</comment>
<gene>
    <name evidence="4" type="ORF">C7383_11031</name>
</gene>
<dbReference type="InterPro" id="IPR016187">
    <property type="entry name" value="CTDL_fold"/>
</dbReference>